<keyword evidence="4 7" id="KW-0413">Isomerase</keyword>
<evidence type="ECO:0000256" key="6">
    <source>
        <dbReference type="PROSITE-ProRule" id="PRU00182"/>
    </source>
</evidence>
<name>A0AAE3DH00_9FIRM</name>
<dbReference type="GO" id="GO:0140098">
    <property type="term" value="F:catalytic activity, acting on RNA"/>
    <property type="evidence" value="ECO:0007669"/>
    <property type="project" value="UniProtKB-ARBA"/>
</dbReference>
<organism evidence="9 10">
    <name type="scientific">Brotocaccenecus cirricatena</name>
    <dbReference type="NCBI Taxonomy" id="3064195"/>
    <lineage>
        <taxon>Bacteria</taxon>
        <taxon>Bacillati</taxon>
        <taxon>Bacillota</taxon>
        <taxon>Clostridia</taxon>
        <taxon>Eubacteriales</taxon>
        <taxon>Oscillospiraceae</taxon>
        <taxon>Brotocaccenecus</taxon>
    </lineage>
</organism>
<proteinExistence type="inferred from homology"/>
<evidence type="ECO:0000256" key="1">
    <source>
        <dbReference type="ARBA" id="ARBA00000073"/>
    </source>
</evidence>
<dbReference type="InterPro" id="IPR006225">
    <property type="entry name" value="PsdUridine_synth_RluC/D"/>
</dbReference>
<dbReference type="PROSITE" id="PS50889">
    <property type="entry name" value="S4"/>
    <property type="match status" value="1"/>
</dbReference>
<keyword evidence="10" id="KW-1185">Reference proteome</keyword>
<feature type="domain" description="Pseudouridine synthase RsuA/RluA-like" evidence="8">
    <location>
        <begin position="88"/>
        <end position="243"/>
    </location>
</feature>
<dbReference type="Proteomes" id="UP001199319">
    <property type="component" value="Unassembled WGS sequence"/>
</dbReference>
<dbReference type="InterPro" id="IPR020103">
    <property type="entry name" value="PsdUridine_synth_cat_dom_sf"/>
</dbReference>
<sequence length="306" mass="33540">METIRLTVTSEEAGQRADSLLARRLEGLTRSAAARLLEEGRVTDRGRPAAKNLRVQPGQVLEVQLPEPEEPEARPQNIPLDVVYEDRDVIVVNKPTGMVVHPAPGHPDGTLVNALLYHCGESLSGIGGQKRPGIVHRIDRDTSGLIIAAKNDAAHLALAAQLADHTLARTYECLAVGNFREDSGTVDAPIGRHPVDRKRMAVVRQGGREAVTHWEVIARYPGVTHLRCRLETGRTHQIRVHLAYIGHPILGDTVYGAKKSVAGLTGQCLHAVGLRFIHPRTGEPVELTCPLPEEFVRMLEKLRRNA</sequence>
<evidence type="ECO:0000256" key="7">
    <source>
        <dbReference type="RuleBase" id="RU362028"/>
    </source>
</evidence>
<keyword evidence="3 6" id="KW-0694">RNA-binding</keyword>
<evidence type="ECO:0000313" key="9">
    <source>
        <dbReference type="EMBL" id="MCC2131106.1"/>
    </source>
</evidence>
<evidence type="ECO:0000256" key="3">
    <source>
        <dbReference type="ARBA" id="ARBA00022884"/>
    </source>
</evidence>
<dbReference type="PROSITE" id="PS01129">
    <property type="entry name" value="PSI_RLU"/>
    <property type="match status" value="1"/>
</dbReference>
<dbReference type="SUPFAM" id="SSF55120">
    <property type="entry name" value="Pseudouridine synthase"/>
    <property type="match status" value="1"/>
</dbReference>
<dbReference type="EMBL" id="JAJEPW010000107">
    <property type="protein sequence ID" value="MCC2131106.1"/>
    <property type="molecule type" value="Genomic_DNA"/>
</dbReference>
<protein>
    <recommendedName>
        <fullName evidence="7">Pseudouridine synthase</fullName>
        <ecNumber evidence="7">5.4.99.-</ecNumber>
    </recommendedName>
</protein>
<dbReference type="InterPro" id="IPR036986">
    <property type="entry name" value="S4_RNA-bd_sf"/>
</dbReference>
<accession>A0AAE3DH00</accession>
<dbReference type="Pfam" id="PF00849">
    <property type="entry name" value="PseudoU_synth_2"/>
    <property type="match status" value="1"/>
</dbReference>
<evidence type="ECO:0000259" key="8">
    <source>
        <dbReference type="Pfam" id="PF00849"/>
    </source>
</evidence>
<dbReference type="SUPFAM" id="SSF55174">
    <property type="entry name" value="Alpha-L RNA-binding motif"/>
    <property type="match status" value="1"/>
</dbReference>
<dbReference type="FunFam" id="3.30.2350.10:FF:000006">
    <property type="entry name" value="Pseudouridine synthase"/>
    <property type="match status" value="1"/>
</dbReference>
<dbReference type="PANTHER" id="PTHR21600">
    <property type="entry name" value="MITOCHONDRIAL RNA PSEUDOURIDINE SYNTHASE"/>
    <property type="match status" value="1"/>
</dbReference>
<dbReference type="PANTHER" id="PTHR21600:SF44">
    <property type="entry name" value="RIBOSOMAL LARGE SUBUNIT PSEUDOURIDINE SYNTHASE D"/>
    <property type="match status" value="1"/>
</dbReference>
<dbReference type="NCBIfam" id="TIGR00005">
    <property type="entry name" value="rluA_subfam"/>
    <property type="match status" value="1"/>
</dbReference>
<dbReference type="InterPro" id="IPR006145">
    <property type="entry name" value="PsdUridine_synth_RsuA/RluA"/>
</dbReference>
<dbReference type="Gene3D" id="3.30.2350.10">
    <property type="entry name" value="Pseudouridine synthase"/>
    <property type="match status" value="1"/>
</dbReference>
<reference evidence="9" key="1">
    <citation type="submission" date="2021-10" db="EMBL/GenBank/DDBJ databases">
        <title>Anaerobic single-cell dispensing facilitates the cultivation of human gut bacteria.</title>
        <authorList>
            <person name="Afrizal A."/>
        </authorList>
    </citation>
    <scope>NUCLEOTIDE SEQUENCE</scope>
    <source>
        <strain evidence="9">CLA-AA-H272</strain>
    </source>
</reference>
<dbReference type="Gene3D" id="3.10.290.10">
    <property type="entry name" value="RNA-binding S4 domain"/>
    <property type="match status" value="1"/>
</dbReference>
<evidence type="ECO:0000313" key="10">
    <source>
        <dbReference type="Proteomes" id="UP001199319"/>
    </source>
</evidence>
<feature type="active site" evidence="5">
    <location>
        <position position="139"/>
    </location>
</feature>
<evidence type="ECO:0000256" key="5">
    <source>
        <dbReference type="PIRSR" id="PIRSR606225-1"/>
    </source>
</evidence>
<dbReference type="GO" id="GO:0009982">
    <property type="term" value="F:pseudouridine synthase activity"/>
    <property type="evidence" value="ECO:0007669"/>
    <property type="project" value="InterPro"/>
</dbReference>
<dbReference type="GO" id="GO:0003723">
    <property type="term" value="F:RNA binding"/>
    <property type="evidence" value="ECO:0007669"/>
    <property type="project" value="UniProtKB-KW"/>
</dbReference>
<dbReference type="EC" id="5.4.99.-" evidence="7"/>
<comment type="catalytic activity">
    <reaction evidence="1 7">
        <text>a uridine in RNA = a pseudouridine in RNA</text>
        <dbReference type="Rhea" id="RHEA:48348"/>
        <dbReference type="Rhea" id="RHEA-COMP:12068"/>
        <dbReference type="Rhea" id="RHEA-COMP:12069"/>
        <dbReference type="ChEBI" id="CHEBI:65314"/>
        <dbReference type="ChEBI" id="CHEBI:65315"/>
    </reaction>
</comment>
<evidence type="ECO:0000256" key="4">
    <source>
        <dbReference type="ARBA" id="ARBA00023235"/>
    </source>
</evidence>
<dbReference type="InterPro" id="IPR006224">
    <property type="entry name" value="PsdUridine_synth_RluA-like_CS"/>
</dbReference>
<dbReference type="GO" id="GO:0000455">
    <property type="term" value="P:enzyme-directed rRNA pseudouridine synthesis"/>
    <property type="evidence" value="ECO:0007669"/>
    <property type="project" value="TreeGrafter"/>
</dbReference>
<comment type="function">
    <text evidence="7">Responsible for synthesis of pseudouridine from uracil.</text>
</comment>
<gene>
    <name evidence="9" type="ORF">LKD37_16670</name>
</gene>
<dbReference type="InterPro" id="IPR050188">
    <property type="entry name" value="RluA_PseudoU_synthase"/>
</dbReference>
<dbReference type="AlphaFoldDB" id="A0AAE3DH00"/>
<comment type="caution">
    <text evidence="9">The sequence shown here is derived from an EMBL/GenBank/DDBJ whole genome shotgun (WGS) entry which is preliminary data.</text>
</comment>
<dbReference type="CDD" id="cd02869">
    <property type="entry name" value="PseudoU_synth_RluA_like"/>
    <property type="match status" value="1"/>
</dbReference>
<evidence type="ECO:0000256" key="2">
    <source>
        <dbReference type="ARBA" id="ARBA00010876"/>
    </source>
</evidence>
<comment type="similarity">
    <text evidence="2 7">Belongs to the pseudouridine synthase RluA family.</text>
</comment>
<dbReference type="RefSeq" id="WP_302930221.1">
    <property type="nucleotide sequence ID" value="NZ_JAJEPW010000107.1"/>
</dbReference>
<dbReference type="CDD" id="cd00165">
    <property type="entry name" value="S4"/>
    <property type="match status" value="1"/>
</dbReference>